<dbReference type="Proteomes" id="UP000014973">
    <property type="component" value="Unassembled WGS sequence"/>
</dbReference>
<name>S7XFL5_STRMT</name>
<protein>
    <submittedName>
        <fullName evidence="1">Uncharacterized protein</fullName>
    </submittedName>
</protein>
<evidence type="ECO:0000313" key="2">
    <source>
        <dbReference type="Proteomes" id="UP000014973"/>
    </source>
</evidence>
<gene>
    <name evidence="1" type="ORF">M060_06350</name>
</gene>
<sequence>MNLTSILPSFLFDFLTLDLSILGGNGYEKI</sequence>
<proteinExistence type="predicted"/>
<accession>S7XFL5</accession>
<dbReference type="AlphaFoldDB" id="S7XFL5"/>
<comment type="caution">
    <text evidence="1">The sequence shown here is derived from an EMBL/GenBank/DDBJ whole genome shotgun (WGS) entry which is preliminary data.</text>
</comment>
<dbReference type="EMBL" id="ATAB01000008">
    <property type="protein sequence ID" value="EPR94235.1"/>
    <property type="molecule type" value="Genomic_DNA"/>
</dbReference>
<organism evidence="1 2">
    <name type="scientific">Streptococcus mitis 29/42</name>
    <dbReference type="NCBI Taxonomy" id="1340486"/>
    <lineage>
        <taxon>Bacteria</taxon>
        <taxon>Bacillati</taxon>
        <taxon>Bacillota</taxon>
        <taxon>Bacilli</taxon>
        <taxon>Lactobacillales</taxon>
        <taxon>Streptococcaceae</taxon>
        <taxon>Streptococcus</taxon>
        <taxon>Streptococcus mitis group</taxon>
    </lineage>
</organism>
<reference evidence="1 2" key="1">
    <citation type="submission" date="2013-06" db="EMBL/GenBank/DDBJ databases">
        <title>Genome sequencing of Streptococcus mitis strains.</title>
        <authorList>
            <person name="Ikryannikova L.N."/>
            <person name="Ilina E.N."/>
            <person name="Kostryukova E.S."/>
            <person name="Semashko T.A."/>
            <person name="Savinova T.A."/>
            <person name="Karpova I.Y."/>
            <person name="Larin A.K."/>
            <person name="Ischenko D.S."/>
            <person name="Dubovickaya V.A."/>
            <person name="Sidorenko S.V."/>
            <person name="Govorun V.M."/>
        </authorList>
    </citation>
    <scope>NUCLEOTIDE SEQUENCE [LARGE SCALE GENOMIC DNA]</scope>
    <source>
        <strain evidence="1 2">29/42</strain>
    </source>
</reference>
<evidence type="ECO:0000313" key="1">
    <source>
        <dbReference type="EMBL" id="EPR94235.1"/>
    </source>
</evidence>